<keyword evidence="1" id="KW-0175">Coiled coil</keyword>
<dbReference type="GO" id="GO:0004842">
    <property type="term" value="F:ubiquitin-protein transferase activity"/>
    <property type="evidence" value="ECO:0000318"/>
    <property type="project" value="GO_Central"/>
</dbReference>
<dbReference type="AlphaFoldDB" id="A0A9R1W0B8"/>
<name>A0A9R1W0B8_LACSA</name>
<dbReference type="Pfam" id="PF04065">
    <property type="entry name" value="Not3"/>
    <property type="match status" value="1"/>
</dbReference>
<evidence type="ECO:0000259" key="2">
    <source>
        <dbReference type="Pfam" id="PF04065"/>
    </source>
</evidence>
<dbReference type="InterPro" id="IPR011990">
    <property type="entry name" value="TPR-like_helical_dom_sf"/>
</dbReference>
<sequence>MCYYRYQKSIEIYEEIAKQPLNNNLLKYGVRGHLLNVGISQRCKGDGNTGGEDRDAFIDAFSKSGVMQCPNCRKIEKGQWLYANGCRPYPEFSMDDWTHDEDLYDFSYSDSVEGDILNFSQVLRVIGIKPCEKVALFADNSCRCLDPKEKAKLETRDWLNNTVSELESQIDSFEAEMEGLFVKKGKARPPRLKSFCQKHSHQQKVHIGLV</sequence>
<organism evidence="3 4">
    <name type="scientific">Lactuca sativa</name>
    <name type="common">Garden lettuce</name>
    <dbReference type="NCBI Taxonomy" id="4236"/>
    <lineage>
        <taxon>Eukaryota</taxon>
        <taxon>Viridiplantae</taxon>
        <taxon>Streptophyta</taxon>
        <taxon>Embryophyta</taxon>
        <taxon>Tracheophyta</taxon>
        <taxon>Spermatophyta</taxon>
        <taxon>Magnoliopsida</taxon>
        <taxon>eudicotyledons</taxon>
        <taxon>Gunneridae</taxon>
        <taxon>Pentapetalae</taxon>
        <taxon>asterids</taxon>
        <taxon>campanulids</taxon>
        <taxon>Asterales</taxon>
        <taxon>Asteraceae</taxon>
        <taxon>Cichorioideae</taxon>
        <taxon>Cichorieae</taxon>
        <taxon>Lactucinae</taxon>
        <taxon>Lactuca</taxon>
    </lineage>
</organism>
<accession>A0A9R1W0B8</accession>
<dbReference type="InterPro" id="IPR044274">
    <property type="entry name" value="RFI2"/>
</dbReference>
<keyword evidence="4" id="KW-1185">Reference proteome</keyword>
<dbReference type="Gene3D" id="1.25.40.10">
    <property type="entry name" value="Tetratricopeptide repeat domain"/>
    <property type="match status" value="1"/>
</dbReference>
<gene>
    <name evidence="3" type="ORF">LSAT_V11C400221230</name>
</gene>
<dbReference type="GO" id="GO:0006355">
    <property type="term" value="P:regulation of DNA-templated transcription"/>
    <property type="evidence" value="ECO:0007669"/>
    <property type="project" value="InterPro"/>
</dbReference>
<proteinExistence type="predicted"/>
<dbReference type="PANTHER" id="PTHR46798">
    <property type="entry name" value="OS09G0511500 PROTEIN"/>
    <property type="match status" value="1"/>
</dbReference>
<dbReference type="Proteomes" id="UP000235145">
    <property type="component" value="Unassembled WGS sequence"/>
</dbReference>
<comment type="caution">
    <text evidence="3">The sequence shown here is derived from an EMBL/GenBank/DDBJ whole genome shotgun (WGS) entry which is preliminary data.</text>
</comment>
<evidence type="ECO:0000313" key="3">
    <source>
        <dbReference type="EMBL" id="KAJ0214212.1"/>
    </source>
</evidence>
<dbReference type="PANTHER" id="PTHR46798:SF3">
    <property type="entry name" value="RING FINGER FAMILY PROTEIN"/>
    <property type="match status" value="1"/>
</dbReference>
<evidence type="ECO:0000313" key="4">
    <source>
        <dbReference type="Proteomes" id="UP000235145"/>
    </source>
</evidence>
<feature type="domain" description="CCR4-Not complex component Not N-terminal" evidence="2">
    <location>
        <begin position="109"/>
        <end position="207"/>
    </location>
</feature>
<protein>
    <recommendedName>
        <fullName evidence="2">CCR4-Not complex component Not N-terminal domain-containing protein</fullName>
    </recommendedName>
</protein>
<dbReference type="GO" id="GO:0005634">
    <property type="term" value="C:nucleus"/>
    <property type="evidence" value="ECO:0000318"/>
    <property type="project" value="GO_Central"/>
</dbReference>
<evidence type="ECO:0000256" key="1">
    <source>
        <dbReference type="SAM" id="Coils"/>
    </source>
</evidence>
<feature type="coiled-coil region" evidence="1">
    <location>
        <begin position="156"/>
        <end position="183"/>
    </location>
</feature>
<reference evidence="3 4" key="1">
    <citation type="journal article" date="2017" name="Nat. Commun.">
        <title>Genome assembly with in vitro proximity ligation data and whole-genome triplication in lettuce.</title>
        <authorList>
            <person name="Reyes-Chin-Wo S."/>
            <person name="Wang Z."/>
            <person name="Yang X."/>
            <person name="Kozik A."/>
            <person name="Arikit S."/>
            <person name="Song C."/>
            <person name="Xia L."/>
            <person name="Froenicke L."/>
            <person name="Lavelle D.O."/>
            <person name="Truco M.J."/>
            <person name="Xia R."/>
            <person name="Zhu S."/>
            <person name="Xu C."/>
            <person name="Xu H."/>
            <person name="Xu X."/>
            <person name="Cox K."/>
            <person name="Korf I."/>
            <person name="Meyers B.C."/>
            <person name="Michelmore R.W."/>
        </authorList>
    </citation>
    <scope>NUCLEOTIDE SEQUENCE [LARGE SCALE GENOMIC DNA]</scope>
    <source>
        <strain evidence="4">cv. Salinas</strain>
        <tissue evidence="3">Seedlings</tissue>
    </source>
</reference>
<dbReference type="InterPro" id="IPR007207">
    <property type="entry name" value="Not_N"/>
</dbReference>
<dbReference type="EMBL" id="NBSK02000004">
    <property type="protein sequence ID" value="KAJ0214212.1"/>
    <property type="molecule type" value="Genomic_DNA"/>
</dbReference>
<dbReference type="Pfam" id="PF14938">
    <property type="entry name" value="SNAP"/>
    <property type="match status" value="1"/>
</dbReference>